<reference evidence="1 2" key="1">
    <citation type="submission" date="2017-06" db="EMBL/GenBank/DDBJ databases">
        <title>Hymenobacter amundsenii sp. nov. isolated from regoliths in Antarctica.</title>
        <authorList>
            <person name="Sedlacek I."/>
            <person name="Kralova S."/>
            <person name="Pantucek R."/>
            <person name="Svec P."/>
            <person name="Holochova P."/>
            <person name="Stankova E."/>
            <person name="Vrbovska V."/>
            <person name="Busse H.-J."/>
        </authorList>
    </citation>
    <scope>NUCLEOTIDE SEQUENCE [LARGE SCALE GENOMIC DNA]</scope>
    <source>
        <strain evidence="1 2">CCM 8682</strain>
    </source>
</reference>
<protein>
    <submittedName>
        <fullName evidence="1">Uncharacterized protein</fullName>
    </submittedName>
</protein>
<dbReference type="AlphaFoldDB" id="A0A246FK72"/>
<keyword evidence="2" id="KW-1185">Reference proteome</keyword>
<name>A0A246FK72_9BACT</name>
<evidence type="ECO:0000313" key="2">
    <source>
        <dbReference type="Proteomes" id="UP000197277"/>
    </source>
</evidence>
<comment type="caution">
    <text evidence="1">The sequence shown here is derived from an EMBL/GenBank/DDBJ whole genome shotgun (WGS) entry which is preliminary data.</text>
</comment>
<gene>
    <name evidence="1" type="ORF">CDA63_11305</name>
</gene>
<sequence length="224" mass="25188">MLTIALPRRHRRPLLLPPGLLALAWLLWLGCVAVPQVREGPPLKVFALFTPRPLELGWHTNLFPRQPQDRPNKLVISNTVHVMPSPNYWLTYFFAQQLCFTLPRNTSNSTWQGSIFRFDGHRSAGEAAALIGTLERQPDLLYWFANFPPASADYVFRLLPPGPVECLGMINPIATQPYPSQAPDARFKASVAKTAQLFLTPGWRNSLLLLLLIGGLSAVRVWSR</sequence>
<dbReference type="RefSeq" id="WP_088464566.1">
    <property type="nucleotide sequence ID" value="NZ_NIRR01000017.1"/>
</dbReference>
<accession>A0A246FK72</accession>
<organism evidence="1 2">
    <name type="scientific">Hymenobacter amundsenii</name>
    <dbReference type="NCBI Taxonomy" id="2006685"/>
    <lineage>
        <taxon>Bacteria</taxon>
        <taxon>Pseudomonadati</taxon>
        <taxon>Bacteroidota</taxon>
        <taxon>Cytophagia</taxon>
        <taxon>Cytophagales</taxon>
        <taxon>Hymenobacteraceae</taxon>
        <taxon>Hymenobacter</taxon>
    </lineage>
</organism>
<evidence type="ECO:0000313" key="1">
    <source>
        <dbReference type="EMBL" id="OWP62965.1"/>
    </source>
</evidence>
<proteinExistence type="predicted"/>
<dbReference type="EMBL" id="NIRR01000017">
    <property type="protein sequence ID" value="OWP62965.1"/>
    <property type="molecule type" value="Genomic_DNA"/>
</dbReference>
<dbReference type="Proteomes" id="UP000197277">
    <property type="component" value="Unassembled WGS sequence"/>
</dbReference>